<name>A0A4R3K6V5_9FIRM</name>
<dbReference type="Pfam" id="PF04909">
    <property type="entry name" value="Amidohydro_2"/>
    <property type="match status" value="1"/>
</dbReference>
<dbReference type="Gene3D" id="3.20.20.140">
    <property type="entry name" value="Metal-dependent hydrolases"/>
    <property type="match status" value="1"/>
</dbReference>
<comment type="similarity">
    <text evidence="1">Belongs to the metallo-dependent hydrolases superfamily.</text>
</comment>
<dbReference type="PANTHER" id="PTHR43569:SF2">
    <property type="entry name" value="AMIDOHYDROLASE-RELATED DOMAIN-CONTAINING PROTEIN"/>
    <property type="match status" value="1"/>
</dbReference>
<feature type="domain" description="Amidohydrolase-related" evidence="2">
    <location>
        <begin position="8"/>
        <end position="284"/>
    </location>
</feature>
<keyword evidence="4" id="KW-1185">Reference proteome</keyword>
<evidence type="ECO:0000256" key="1">
    <source>
        <dbReference type="ARBA" id="ARBA00038310"/>
    </source>
</evidence>
<dbReference type="PANTHER" id="PTHR43569">
    <property type="entry name" value="AMIDOHYDROLASE"/>
    <property type="match status" value="1"/>
</dbReference>
<accession>A0A4R3K6V5</accession>
<dbReference type="EMBL" id="SMAA01000010">
    <property type="protein sequence ID" value="TCS78421.1"/>
    <property type="molecule type" value="Genomic_DNA"/>
</dbReference>
<dbReference type="SUPFAM" id="SSF51556">
    <property type="entry name" value="Metallo-dependent hydrolases"/>
    <property type="match status" value="1"/>
</dbReference>
<dbReference type="AlphaFoldDB" id="A0A4R3K6V5"/>
<protein>
    <submittedName>
        <fullName evidence="3">L-fuconolactonase</fullName>
    </submittedName>
</protein>
<comment type="caution">
    <text evidence="3">The sequence shown here is derived from an EMBL/GenBank/DDBJ whole genome shotgun (WGS) entry which is preliminary data.</text>
</comment>
<dbReference type="RefSeq" id="WP_132549985.1">
    <property type="nucleotide sequence ID" value="NZ_SMAA01000010.1"/>
</dbReference>
<dbReference type="InterPro" id="IPR052350">
    <property type="entry name" value="Metallo-dep_Lactonases"/>
</dbReference>
<gene>
    <name evidence="3" type="ORF">EDC37_11052</name>
</gene>
<organism evidence="3 4">
    <name type="scientific">Pectinatus cerevisiiphilus</name>
    <dbReference type="NCBI Taxonomy" id="86956"/>
    <lineage>
        <taxon>Bacteria</taxon>
        <taxon>Bacillati</taxon>
        <taxon>Bacillota</taxon>
        <taxon>Negativicutes</taxon>
        <taxon>Selenomonadales</taxon>
        <taxon>Selenomonadaceae</taxon>
        <taxon>Pectinatus</taxon>
    </lineage>
</organism>
<evidence type="ECO:0000313" key="3">
    <source>
        <dbReference type="EMBL" id="TCS78421.1"/>
    </source>
</evidence>
<evidence type="ECO:0000313" key="4">
    <source>
        <dbReference type="Proteomes" id="UP000295188"/>
    </source>
</evidence>
<dbReference type="OrthoDB" id="5450317at2"/>
<proteinExistence type="inferred from homology"/>
<dbReference type="InterPro" id="IPR006680">
    <property type="entry name" value="Amidohydro-rel"/>
</dbReference>
<dbReference type="Proteomes" id="UP000295188">
    <property type="component" value="Unassembled WGS sequence"/>
</dbReference>
<evidence type="ECO:0000259" key="2">
    <source>
        <dbReference type="Pfam" id="PF04909"/>
    </source>
</evidence>
<dbReference type="GO" id="GO:0016787">
    <property type="term" value="F:hydrolase activity"/>
    <property type="evidence" value="ECO:0007669"/>
    <property type="project" value="InterPro"/>
</dbReference>
<dbReference type="InterPro" id="IPR032466">
    <property type="entry name" value="Metal_Hydrolase"/>
</dbReference>
<reference evidence="3 4" key="1">
    <citation type="submission" date="2019-03" db="EMBL/GenBank/DDBJ databases">
        <title>Genomic Encyclopedia of Type Strains, Phase IV (KMG-IV): sequencing the most valuable type-strain genomes for metagenomic binning, comparative biology and taxonomic classification.</title>
        <authorList>
            <person name="Goeker M."/>
        </authorList>
    </citation>
    <scope>NUCLEOTIDE SEQUENCE [LARGE SCALE GENOMIC DNA]</scope>
    <source>
        <strain evidence="3 4">DSM 20467</strain>
    </source>
</reference>
<sequence>MAVVQKIIDTHNHLWKFENNDNFSWIKEGMDCLRRDFGFQDLQKVLAANDISGSILVQAIAVTEESEKLLALAQKEELIKGVIGWCDISKGPEIVQMSIDNLKSKGTFLKGIRFMSQGLPGNHLLEPNFIAGCRTVGRNNLVYELLVTTDQLPYAIRLVEKCPDVTFVLEHIAKPAIKKHDISLWQKNIKKLAAVSDKIYCKISGMVTEADWHNWQQADFDPYIDTIYKFFGENRIMFGSDWPVSLTAAKYSQVVNILHNWLSRHQEVNPDKLFFENAIKVYHLY</sequence>